<dbReference type="Proteomes" id="UP001500124">
    <property type="component" value="Unassembled WGS sequence"/>
</dbReference>
<gene>
    <name evidence="3" type="ORF">GCM10023336_14380</name>
</gene>
<accession>A0ABP9K2R3</accession>
<dbReference type="Pfam" id="PF06114">
    <property type="entry name" value="Peptidase_M78"/>
    <property type="match status" value="1"/>
</dbReference>
<dbReference type="PANTHER" id="PTHR43236">
    <property type="entry name" value="ANTITOXIN HIGA1"/>
    <property type="match status" value="1"/>
</dbReference>
<comment type="similarity">
    <text evidence="1">Belongs to the short-chain fatty acyl-CoA assimilation regulator (ScfR) family.</text>
</comment>
<dbReference type="EMBL" id="BAABKC010000019">
    <property type="protein sequence ID" value="GAA5048331.1"/>
    <property type="molecule type" value="Genomic_DNA"/>
</dbReference>
<evidence type="ECO:0000259" key="2">
    <source>
        <dbReference type="PROSITE" id="PS50943"/>
    </source>
</evidence>
<dbReference type="InterPro" id="IPR052345">
    <property type="entry name" value="Rad_response_metalloprotease"/>
</dbReference>
<evidence type="ECO:0000256" key="1">
    <source>
        <dbReference type="ARBA" id="ARBA00007227"/>
    </source>
</evidence>
<protein>
    <submittedName>
        <fullName evidence="3">ImmA/IrrE family metallo-endopeptidase</fullName>
    </submittedName>
</protein>
<sequence length="347" mass="38821">MSSLGEAITTARRALGFTQEELAEAAGVTQAALSRYENDLREPEADALTRLAGALGVTVPFLKGASSVRGAMAVDAHMRKRATAKATTWRQLEARLNMYRMHVRHLMEEVSLRAEQRIPTFDPIDTDAADAARMVRMQWRMPIGPVRSLTRWVEAAGCIVLAEDFGTTRVDGLSQWIDDYPVMMINVAAPVDRVRLTMAHELGHLCLHSFEPTLTMEDEATRFAAEFLMPEEVIRPQLRALTLGRLHDLKREWGTSMQAIIERAYDLQVITSAKRTNLYKSLSSRGWRTREPLSDELPPEAPVLAQSISEAMADKGLNREEIAEMAGFSDADRNTLFVASTRRLRAV</sequence>
<name>A0ABP9K2R3_9ACTN</name>
<dbReference type="InterPro" id="IPR010359">
    <property type="entry name" value="IrrE_HExxH"/>
</dbReference>
<dbReference type="Gene3D" id="1.10.260.40">
    <property type="entry name" value="lambda repressor-like DNA-binding domains"/>
    <property type="match status" value="1"/>
</dbReference>
<feature type="domain" description="HTH cro/C1-type" evidence="2">
    <location>
        <begin position="8"/>
        <end position="62"/>
    </location>
</feature>
<reference evidence="4" key="1">
    <citation type="journal article" date="2019" name="Int. J. Syst. Evol. Microbiol.">
        <title>The Global Catalogue of Microorganisms (GCM) 10K type strain sequencing project: providing services to taxonomists for standard genome sequencing and annotation.</title>
        <authorList>
            <consortium name="The Broad Institute Genomics Platform"/>
            <consortium name="The Broad Institute Genome Sequencing Center for Infectious Disease"/>
            <person name="Wu L."/>
            <person name="Ma J."/>
        </authorList>
    </citation>
    <scope>NUCLEOTIDE SEQUENCE [LARGE SCALE GENOMIC DNA]</scope>
    <source>
        <strain evidence="4">JCM 18410</strain>
    </source>
</reference>
<dbReference type="PANTHER" id="PTHR43236:SF1">
    <property type="entry name" value="BLL7220 PROTEIN"/>
    <property type="match status" value="1"/>
</dbReference>
<proteinExistence type="inferred from homology"/>
<dbReference type="InterPro" id="IPR010982">
    <property type="entry name" value="Lambda_DNA-bd_dom_sf"/>
</dbReference>
<dbReference type="InterPro" id="IPR001387">
    <property type="entry name" value="Cro/C1-type_HTH"/>
</dbReference>
<dbReference type="Pfam" id="PF01381">
    <property type="entry name" value="HTH_3"/>
    <property type="match status" value="1"/>
</dbReference>
<evidence type="ECO:0000313" key="4">
    <source>
        <dbReference type="Proteomes" id="UP001500124"/>
    </source>
</evidence>
<comment type="caution">
    <text evidence="3">The sequence shown here is derived from an EMBL/GenBank/DDBJ whole genome shotgun (WGS) entry which is preliminary data.</text>
</comment>
<dbReference type="CDD" id="cd00093">
    <property type="entry name" value="HTH_XRE"/>
    <property type="match status" value="1"/>
</dbReference>
<dbReference type="Gene3D" id="1.10.10.2910">
    <property type="match status" value="1"/>
</dbReference>
<evidence type="ECO:0000313" key="3">
    <source>
        <dbReference type="EMBL" id="GAA5048331.1"/>
    </source>
</evidence>
<dbReference type="RefSeq" id="WP_345667473.1">
    <property type="nucleotide sequence ID" value="NZ_BAABKC010000019.1"/>
</dbReference>
<dbReference type="SMART" id="SM00530">
    <property type="entry name" value="HTH_XRE"/>
    <property type="match status" value="1"/>
</dbReference>
<dbReference type="PROSITE" id="PS50943">
    <property type="entry name" value="HTH_CROC1"/>
    <property type="match status" value="1"/>
</dbReference>
<dbReference type="SUPFAM" id="SSF47413">
    <property type="entry name" value="lambda repressor-like DNA-binding domains"/>
    <property type="match status" value="1"/>
</dbReference>
<keyword evidence="4" id="KW-1185">Reference proteome</keyword>
<organism evidence="3 4">
    <name type="scientific">Streptomyces similanensis</name>
    <dbReference type="NCBI Taxonomy" id="1274988"/>
    <lineage>
        <taxon>Bacteria</taxon>
        <taxon>Bacillati</taxon>
        <taxon>Actinomycetota</taxon>
        <taxon>Actinomycetes</taxon>
        <taxon>Kitasatosporales</taxon>
        <taxon>Streptomycetaceae</taxon>
        <taxon>Streptomyces</taxon>
    </lineage>
</organism>